<name>A0A9D1M5I6_9PROT</name>
<feature type="binding site" evidence="2">
    <location>
        <position position="67"/>
    </location>
    <ligand>
        <name>Fe cation</name>
        <dbReference type="ChEBI" id="CHEBI:24875"/>
        <label>2</label>
    </ligand>
</feature>
<dbReference type="InterPro" id="IPR029052">
    <property type="entry name" value="Metallo-depent_PP-like"/>
</dbReference>
<gene>
    <name evidence="3" type="ORF">IAD20_07950</name>
</gene>
<comment type="caution">
    <text evidence="3">The sequence shown here is derived from an EMBL/GenBank/DDBJ whole genome shotgun (WGS) entry which is preliminary data.</text>
</comment>
<feature type="binding site" evidence="2">
    <location>
        <position position="39"/>
    </location>
    <ligand>
        <name>Fe cation</name>
        <dbReference type="ChEBI" id="CHEBI:24875"/>
        <label>2</label>
    </ligand>
</feature>
<reference evidence="3" key="1">
    <citation type="submission" date="2020-10" db="EMBL/GenBank/DDBJ databases">
        <authorList>
            <person name="Gilroy R."/>
        </authorList>
    </citation>
    <scope>NUCLEOTIDE SEQUENCE</scope>
    <source>
        <strain evidence="3">ChiW3-316</strain>
    </source>
</reference>
<dbReference type="EMBL" id="DVNC01000053">
    <property type="protein sequence ID" value="HIU53994.1"/>
    <property type="molecule type" value="Genomic_DNA"/>
</dbReference>
<evidence type="ECO:0000256" key="2">
    <source>
        <dbReference type="PIRSR" id="PIRSR004789-51"/>
    </source>
</evidence>
<evidence type="ECO:0000313" key="4">
    <source>
        <dbReference type="Proteomes" id="UP000824107"/>
    </source>
</evidence>
<dbReference type="Proteomes" id="UP000824107">
    <property type="component" value="Unassembled WGS sequence"/>
</dbReference>
<dbReference type="AlphaFoldDB" id="A0A9D1M5I6"/>
<dbReference type="Gene3D" id="3.60.21.10">
    <property type="match status" value="1"/>
</dbReference>
<feature type="binding site" evidence="2">
    <location>
        <position position="39"/>
    </location>
    <ligand>
        <name>Fe cation</name>
        <dbReference type="ChEBI" id="CHEBI:24875"/>
        <label>1</label>
    </ligand>
</feature>
<protein>
    <submittedName>
        <fullName evidence="3">YmdB family metallophosphoesterase</fullName>
    </submittedName>
</protein>
<feature type="binding site" evidence="2">
    <location>
        <position position="178"/>
    </location>
    <ligand>
        <name>Fe cation</name>
        <dbReference type="ChEBI" id="CHEBI:24875"/>
        <label>2</label>
    </ligand>
</feature>
<feature type="binding site" evidence="2">
    <location>
        <position position="153"/>
    </location>
    <ligand>
        <name>Fe cation</name>
        <dbReference type="ChEBI" id="CHEBI:24875"/>
        <label>2</label>
    </ligand>
</feature>
<dbReference type="InterPro" id="IPR005235">
    <property type="entry name" value="YmdB-like"/>
</dbReference>
<organism evidence="3 4">
    <name type="scientific">Candidatus Scatocola faecipullorum</name>
    <dbReference type="NCBI Taxonomy" id="2840917"/>
    <lineage>
        <taxon>Bacteria</taxon>
        <taxon>Pseudomonadati</taxon>
        <taxon>Pseudomonadota</taxon>
        <taxon>Alphaproteobacteria</taxon>
        <taxon>Rhodospirillales</taxon>
        <taxon>Rhodospirillaceae</taxon>
        <taxon>Rhodospirillaceae incertae sedis</taxon>
        <taxon>Candidatus Scatocola</taxon>
    </lineage>
</organism>
<feature type="binding site" evidence="2">
    <location>
        <position position="8"/>
    </location>
    <ligand>
        <name>Fe cation</name>
        <dbReference type="ChEBI" id="CHEBI:24875"/>
        <label>1</label>
    </ligand>
</feature>
<dbReference type="SUPFAM" id="SSF56300">
    <property type="entry name" value="Metallo-dependent phosphatases"/>
    <property type="match status" value="1"/>
</dbReference>
<proteinExistence type="predicted"/>
<evidence type="ECO:0000256" key="1">
    <source>
        <dbReference type="PIRSR" id="PIRSR004789-50"/>
    </source>
</evidence>
<reference evidence="3" key="2">
    <citation type="journal article" date="2021" name="PeerJ">
        <title>Extensive microbial diversity within the chicken gut microbiome revealed by metagenomics and culture.</title>
        <authorList>
            <person name="Gilroy R."/>
            <person name="Ravi A."/>
            <person name="Getino M."/>
            <person name="Pursley I."/>
            <person name="Horton D.L."/>
            <person name="Alikhan N.F."/>
            <person name="Baker D."/>
            <person name="Gharbi K."/>
            <person name="Hall N."/>
            <person name="Watson M."/>
            <person name="Adriaenssens E.M."/>
            <person name="Foster-Nyarko E."/>
            <person name="Jarju S."/>
            <person name="Secka A."/>
            <person name="Antonio M."/>
            <person name="Oren A."/>
            <person name="Chaudhuri R.R."/>
            <person name="La Ragione R."/>
            <person name="Hildebrand F."/>
            <person name="Pallen M.J."/>
        </authorList>
    </citation>
    <scope>NUCLEOTIDE SEQUENCE</scope>
    <source>
        <strain evidence="3">ChiW3-316</strain>
    </source>
</reference>
<dbReference type="PIRSF" id="PIRSF004789">
    <property type="entry name" value="DR1281"/>
    <property type="match status" value="1"/>
</dbReference>
<accession>A0A9D1M5I6</accession>
<dbReference type="PANTHER" id="PTHR36303">
    <property type="entry name" value="2',3'-CYCLIC-NUCLEOTIDE 2'-PHOSPHODIESTERASE"/>
    <property type="match status" value="1"/>
</dbReference>
<feature type="active site" description="Proton donor" evidence="1">
    <location>
        <position position="68"/>
    </location>
</feature>
<dbReference type="PANTHER" id="PTHR36303:SF1">
    <property type="entry name" value="2',3'-CYCLIC-NUCLEOTIDE 2'-PHOSPHODIESTERASE"/>
    <property type="match status" value="1"/>
</dbReference>
<dbReference type="GO" id="GO:0046872">
    <property type="term" value="F:metal ion binding"/>
    <property type="evidence" value="ECO:0007669"/>
    <property type="project" value="UniProtKB-KW"/>
</dbReference>
<feature type="binding site" evidence="2">
    <location>
        <position position="40"/>
    </location>
    <ligand>
        <name>Fe cation</name>
        <dbReference type="ChEBI" id="CHEBI:24875"/>
        <label>1</label>
    </ligand>
</feature>
<sequence>MRIIYCGDVVARAGRDAVLNNLSKLRERYKPDAVIVNIENAAHGFGASPSICRQFLDAGVDALVTGNHVWQQRDLIPFLDECKRIVRPLNYPEGLPGKGAIEIELPNGKKILIAQLLGRLFMEAVDCPAQAIDKLLKNYTLGKNINAIFVDIHAEATAEKIEIGHYLDGRVSAVIGSHTHIPTSDYCIRDGGTAYQTDVGMCGDYNSVIGFDKTEPLNRLLRKYTGGRLTPAKGPGTLFGVLIDVDDKSGKATHIEQIKMSEKEA</sequence>
<keyword evidence="2" id="KW-0479">Metal-binding</keyword>
<dbReference type="Pfam" id="PF13277">
    <property type="entry name" value="YmdB"/>
    <property type="match status" value="1"/>
</dbReference>
<dbReference type="GO" id="GO:0004113">
    <property type="term" value="F:2',3'-cyclic-nucleotide 3'-phosphodiesterase activity"/>
    <property type="evidence" value="ECO:0007669"/>
    <property type="project" value="TreeGrafter"/>
</dbReference>
<feature type="binding site" evidence="2">
    <location>
        <position position="180"/>
    </location>
    <ligand>
        <name>Fe cation</name>
        <dbReference type="ChEBI" id="CHEBI:24875"/>
        <label>1</label>
    </ligand>
</feature>
<evidence type="ECO:0000313" key="3">
    <source>
        <dbReference type="EMBL" id="HIU53994.1"/>
    </source>
</evidence>